<dbReference type="SUPFAM" id="SSF48179">
    <property type="entry name" value="6-phosphogluconate dehydrogenase C-terminal domain-like"/>
    <property type="match status" value="1"/>
</dbReference>
<dbReference type="Pfam" id="PF14833">
    <property type="entry name" value="NAD_binding_11"/>
    <property type="match status" value="1"/>
</dbReference>
<dbReference type="Pfam" id="PF03446">
    <property type="entry name" value="NAD_binding_2"/>
    <property type="match status" value="1"/>
</dbReference>
<dbReference type="EMBL" id="UINC01190472">
    <property type="protein sequence ID" value="SVE04649.1"/>
    <property type="molecule type" value="Genomic_DNA"/>
</dbReference>
<dbReference type="InterPro" id="IPR006115">
    <property type="entry name" value="6PGDH_NADP-bd"/>
</dbReference>
<gene>
    <name evidence="3" type="ORF">METZ01_LOCUS457503</name>
</gene>
<feature type="domain" description="3-hydroxyisobutyrate dehydrogenase-like NAD-binding" evidence="2">
    <location>
        <begin position="164"/>
        <end position="240"/>
    </location>
</feature>
<dbReference type="InterPro" id="IPR036291">
    <property type="entry name" value="NAD(P)-bd_dom_sf"/>
</dbReference>
<proteinExistence type="predicted"/>
<evidence type="ECO:0000259" key="1">
    <source>
        <dbReference type="Pfam" id="PF03446"/>
    </source>
</evidence>
<dbReference type="InterPro" id="IPR029154">
    <property type="entry name" value="HIBADH-like_NADP-bd"/>
</dbReference>
<dbReference type="GO" id="GO:0006574">
    <property type="term" value="P:L-valine catabolic process"/>
    <property type="evidence" value="ECO:0007669"/>
    <property type="project" value="TreeGrafter"/>
</dbReference>
<feature type="non-terminal residue" evidence="3">
    <location>
        <position position="240"/>
    </location>
</feature>
<dbReference type="GO" id="GO:0005739">
    <property type="term" value="C:mitochondrion"/>
    <property type="evidence" value="ECO:0007669"/>
    <property type="project" value="TreeGrafter"/>
</dbReference>
<protein>
    <recommendedName>
        <fullName evidence="4">6-phosphogluconate dehydrogenase NADP-binding domain-containing protein</fullName>
    </recommendedName>
</protein>
<dbReference type="GO" id="GO:0051287">
    <property type="term" value="F:NAD binding"/>
    <property type="evidence" value="ECO:0007669"/>
    <property type="project" value="InterPro"/>
</dbReference>
<organism evidence="3">
    <name type="scientific">marine metagenome</name>
    <dbReference type="NCBI Taxonomy" id="408172"/>
    <lineage>
        <taxon>unclassified sequences</taxon>
        <taxon>metagenomes</taxon>
        <taxon>ecological metagenomes</taxon>
    </lineage>
</organism>
<feature type="domain" description="6-phosphogluconate dehydrogenase NADP-binding" evidence="1">
    <location>
        <begin position="2"/>
        <end position="161"/>
    </location>
</feature>
<dbReference type="Gene3D" id="1.10.1040.10">
    <property type="entry name" value="N-(1-d-carboxylethyl)-l-norvaline Dehydrogenase, domain 2"/>
    <property type="match status" value="1"/>
</dbReference>
<dbReference type="InterPro" id="IPR013328">
    <property type="entry name" value="6PGD_dom2"/>
</dbReference>
<name>A0A383AAR1_9ZZZZ</name>
<dbReference type="SUPFAM" id="SSF51735">
    <property type="entry name" value="NAD(P)-binding Rossmann-fold domains"/>
    <property type="match status" value="1"/>
</dbReference>
<sequence>MKIGFIGLGNVGGKLAGSLLRNKFDLTVKDLDSKLTKDFADKGAGVITSAKELAEKVDLIITCLPSPKICAEVMEGENGVIKGISNNKIWLEMSTTDESEVKRLGELVKKKGGFPLDGPVSGGCHRAATGNIAIFVGGERKSFEKILPTLTAMGRQILHTGELGSASILKVITNYLASTHLAALGEAWAVAKKSNLDMNKTFKGIQVSSGNSFVHETESQVILNGSYNINFTMDLVEKDV</sequence>
<dbReference type="Gene3D" id="3.40.50.720">
    <property type="entry name" value="NAD(P)-binding Rossmann-like Domain"/>
    <property type="match status" value="1"/>
</dbReference>
<dbReference type="GO" id="GO:0050661">
    <property type="term" value="F:NADP binding"/>
    <property type="evidence" value="ECO:0007669"/>
    <property type="project" value="InterPro"/>
</dbReference>
<reference evidence="3" key="1">
    <citation type="submission" date="2018-05" db="EMBL/GenBank/DDBJ databases">
        <authorList>
            <person name="Lanie J.A."/>
            <person name="Ng W.-L."/>
            <person name="Kazmierczak K.M."/>
            <person name="Andrzejewski T.M."/>
            <person name="Davidsen T.M."/>
            <person name="Wayne K.J."/>
            <person name="Tettelin H."/>
            <person name="Glass J.I."/>
            <person name="Rusch D."/>
            <person name="Podicherti R."/>
            <person name="Tsui H.-C.T."/>
            <person name="Winkler M.E."/>
        </authorList>
    </citation>
    <scope>NUCLEOTIDE SEQUENCE</scope>
</reference>
<evidence type="ECO:0000313" key="3">
    <source>
        <dbReference type="EMBL" id="SVE04649.1"/>
    </source>
</evidence>
<evidence type="ECO:0000259" key="2">
    <source>
        <dbReference type="Pfam" id="PF14833"/>
    </source>
</evidence>
<evidence type="ECO:0008006" key="4">
    <source>
        <dbReference type="Google" id="ProtNLM"/>
    </source>
</evidence>
<dbReference type="PANTHER" id="PTHR22981:SF84">
    <property type="entry name" value="3-HYDROXYISOBUTYRATE DEHYDROGENASE"/>
    <property type="match status" value="1"/>
</dbReference>
<dbReference type="InterPro" id="IPR008927">
    <property type="entry name" value="6-PGluconate_DH-like_C_sf"/>
</dbReference>
<dbReference type="PANTHER" id="PTHR22981">
    <property type="entry name" value="3-HYDROXYISOBUTYRATE DEHYDROGENASE-RELATED"/>
    <property type="match status" value="1"/>
</dbReference>
<dbReference type="GO" id="GO:0008442">
    <property type="term" value="F:3-hydroxyisobutyrate dehydrogenase activity"/>
    <property type="evidence" value="ECO:0007669"/>
    <property type="project" value="TreeGrafter"/>
</dbReference>
<dbReference type="AlphaFoldDB" id="A0A383AAR1"/>
<accession>A0A383AAR1</accession>